<evidence type="ECO:0000256" key="3">
    <source>
        <dbReference type="ARBA" id="ARBA00012718"/>
    </source>
</evidence>
<feature type="domain" description="Protein N-terminal glutamine amidohydrolase alpha beta roll" evidence="10">
    <location>
        <begin position="48"/>
        <end position="247"/>
    </location>
</feature>
<reference evidence="11" key="1">
    <citation type="journal article" date="2023" name="Nat. Commun.">
        <title>Diploid and tetraploid genomes of Acorus and the evolution of monocots.</title>
        <authorList>
            <person name="Ma L."/>
            <person name="Liu K.W."/>
            <person name="Li Z."/>
            <person name="Hsiao Y.Y."/>
            <person name="Qi Y."/>
            <person name="Fu T."/>
            <person name="Tang G.D."/>
            <person name="Zhang D."/>
            <person name="Sun W.H."/>
            <person name="Liu D.K."/>
            <person name="Li Y."/>
            <person name="Chen G.Z."/>
            <person name="Liu X.D."/>
            <person name="Liao X.Y."/>
            <person name="Jiang Y.T."/>
            <person name="Yu X."/>
            <person name="Hao Y."/>
            <person name="Huang J."/>
            <person name="Zhao X.W."/>
            <person name="Ke S."/>
            <person name="Chen Y.Y."/>
            <person name="Wu W.L."/>
            <person name="Hsu J.L."/>
            <person name="Lin Y.F."/>
            <person name="Huang M.D."/>
            <person name="Li C.Y."/>
            <person name="Huang L."/>
            <person name="Wang Z.W."/>
            <person name="Zhao X."/>
            <person name="Zhong W.Y."/>
            <person name="Peng D.H."/>
            <person name="Ahmad S."/>
            <person name="Lan S."/>
            <person name="Zhang J.S."/>
            <person name="Tsai W.C."/>
            <person name="Van de Peer Y."/>
            <person name="Liu Z.J."/>
        </authorList>
    </citation>
    <scope>NUCLEOTIDE SEQUENCE</scope>
    <source>
        <strain evidence="11">SCP</strain>
    </source>
</reference>
<sequence>MDSGLTKPRRGGGEEEEHQQQRKRHSSSTPSPSQASSSTPFDASLFTHTPFYCEENVYLLCKKLCAIGVADPFAIDLFVVFISNENRQVPLWCQKASKHVDGLVLWDYHVICIQSKRSRDRHTLPLVWDLDSSLPVPFPLNRYSNEVVRPSVSLHSKYKRLFRVVHAPTFLRCFASDRRHMKDLNGNWQAKPPTYDPIVSEDGTVNNLDEYIRISSADVVANIGDLVTSLFSSKLGVMLSETQFEIFFSLIHQQ</sequence>
<dbReference type="GO" id="GO:0005634">
    <property type="term" value="C:nucleus"/>
    <property type="evidence" value="ECO:0007669"/>
    <property type="project" value="TreeGrafter"/>
</dbReference>
<evidence type="ECO:0000256" key="9">
    <source>
        <dbReference type="SAM" id="MobiDB-lite"/>
    </source>
</evidence>
<evidence type="ECO:0000256" key="7">
    <source>
        <dbReference type="ARBA" id="ARBA00048768"/>
    </source>
</evidence>
<dbReference type="EC" id="3.5.1.122" evidence="3 8"/>
<evidence type="ECO:0000256" key="4">
    <source>
        <dbReference type="ARBA" id="ARBA00021247"/>
    </source>
</evidence>
<protein>
    <recommendedName>
        <fullName evidence="4 8">Protein N-terminal glutamine amidohydrolase</fullName>
        <ecNumber evidence="3 8">3.5.1.122</ecNumber>
    </recommendedName>
    <alternativeName>
        <fullName evidence="6 8">Protein NH2-terminal glutamine deamidase</fullName>
    </alternativeName>
</protein>
<dbReference type="InterPro" id="IPR037132">
    <property type="entry name" value="N_Gln_amidohydro_ab_roll_sf"/>
</dbReference>
<dbReference type="PANTHER" id="PTHR13035:SF0">
    <property type="entry name" value="PROTEIN N-TERMINAL GLUTAMINE AMIDOHYDROLASE"/>
    <property type="match status" value="1"/>
</dbReference>
<gene>
    <name evidence="11" type="ORF">QJS04_geneDACA023693</name>
</gene>
<reference evidence="11" key="2">
    <citation type="submission" date="2023-06" db="EMBL/GenBank/DDBJ databases">
        <authorList>
            <person name="Ma L."/>
            <person name="Liu K.-W."/>
            <person name="Li Z."/>
            <person name="Hsiao Y.-Y."/>
            <person name="Qi Y."/>
            <person name="Fu T."/>
            <person name="Tang G."/>
            <person name="Zhang D."/>
            <person name="Sun W.-H."/>
            <person name="Liu D.-K."/>
            <person name="Li Y."/>
            <person name="Chen G.-Z."/>
            <person name="Liu X.-D."/>
            <person name="Liao X.-Y."/>
            <person name="Jiang Y.-T."/>
            <person name="Yu X."/>
            <person name="Hao Y."/>
            <person name="Huang J."/>
            <person name="Zhao X.-W."/>
            <person name="Ke S."/>
            <person name="Chen Y.-Y."/>
            <person name="Wu W.-L."/>
            <person name="Hsu J.-L."/>
            <person name="Lin Y.-F."/>
            <person name="Huang M.-D."/>
            <person name="Li C.-Y."/>
            <person name="Huang L."/>
            <person name="Wang Z.-W."/>
            <person name="Zhao X."/>
            <person name="Zhong W.-Y."/>
            <person name="Peng D.-H."/>
            <person name="Ahmad S."/>
            <person name="Lan S."/>
            <person name="Zhang J.-S."/>
            <person name="Tsai W.-C."/>
            <person name="Van De Peer Y."/>
            <person name="Liu Z.-J."/>
        </authorList>
    </citation>
    <scope>NUCLEOTIDE SEQUENCE</scope>
    <source>
        <strain evidence="11">SCP</strain>
        <tissue evidence="11">Leaves</tissue>
    </source>
</reference>
<evidence type="ECO:0000259" key="10">
    <source>
        <dbReference type="Pfam" id="PF09764"/>
    </source>
</evidence>
<evidence type="ECO:0000256" key="8">
    <source>
        <dbReference type="RuleBase" id="RU367082"/>
    </source>
</evidence>
<accession>A0AAV9BRN0</accession>
<dbReference type="Proteomes" id="UP001179952">
    <property type="component" value="Unassembled WGS sequence"/>
</dbReference>
<dbReference type="GO" id="GO:0005829">
    <property type="term" value="C:cytosol"/>
    <property type="evidence" value="ECO:0007669"/>
    <property type="project" value="TreeGrafter"/>
</dbReference>
<feature type="compositionally biased region" description="Low complexity" evidence="9">
    <location>
        <begin position="27"/>
        <end position="39"/>
    </location>
</feature>
<evidence type="ECO:0000256" key="6">
    <source>
        <dbReference type="ARBA" id="ARBA00029677"/>
    </source>
</evidence>
<evidence type="ECO:0000256" key="1">
    <source>
        <dbReference type="ARBA" id="ARBA00008985"/>
    </source>
</evidence>
<dbReference type="GO" id="GO:0008418">
    <property type="term" value="F:protein-N-terminal asparagine amidohydrolase activity"/>
    <property type="evidence" value="ECO:0007669"/>
    <property type="project" value="UniProtKB-UniRule"/>
</dbReference>
<comment type="subunit">
    <text evidence="2 8">Monomer.</text>
</comment>
<dbReference type="EMBL" id="JAUJYN010000002">
    <property type="protein sequence ID" value="KAK1278844.1"/>
    <property type="molecule type" value="Genomic_DNA"/>
</dbReference>
<dbReference type="Pfam" id="PF09764">
    <property type="entry name" value="Nt_Gln_amidase"/>
    <property type="match status" value="1"/>
</dbReference>
<dbReference type="AlphaFoldDB" id="A0AAV9BRN0"/>
<dbReference type="Gene3D" id="3.10.620.10">
    <property type="entry name" value="Protein N-terminal glutamine amidohydrolase, alpha beta roll"/>
    <property type="match status" value="1"/>
</dbReference>
<dbReference type="InterPro" id="IPR023128">
    <property type="entry name" value="Prot_N_Gln_amidohydro_ab_roll"/>
</dbReference>
<organism evidence="11 12">
    <name type="scientific">Acorus gramineus</name>
    <name type="common">Dwarf sweet flag</name>
    <dbReference type="NCBI Taxonomy" id="55184"/>
    <lineage>
        <taxon>Eukaryota</taxon>
        <taxon>Viridiplantae</taxon>
        <taxon>Streptophyta</taxon>
        <taxon>Embryophyta</taxon>
        <taxon>Tracheophyta</taxon>
        <taxon>Spermatophyta</taxon>
        <taxon>Magnoliopsida</taxon>
        <taxon>Liliopsida</taxon>
        <taxon>Acoraceae</taxon>
        <taxon>Acorus</taxon>
    </lineage>
</organism>
<proteinExistence type="inferred from homology"/>
<comment type="similarity">
    <text evidence="1 8">Belongs to the NTAQ1 family.</text>
</comment>
<comment type="function">
    <text evidence="8">Mediates the side-chain deamidation of N-terminal glutamine residues to glutamate, an important step in N-end rule pathway of protein degradation. Conversion of the resulting N-terminal glutamine to glutamate renders the protein susceptible to arginylation, polyubiquitination and degradation as specified by the N-end rule. Does not act on substrates with internal or C-terminal glutamine and does not act on non-glutamine residues in any position.</text>
</comment>
<evidence type="ECO:0000313" key="11">
    <source>
        <dbReference type="EMBL" id="KAK1278844.1"/>
    </source>
</evidence>
<dbReference type="PANTHER" id="PTHR13035">
    <property type="entry name" value="PROTEIN N-TERMINAL GLUTAMINE AMIDOHYDROLASE"/>
    <property type="match status" value="1"/>
</dbReference>
<keyword evidence="12" id="KW-1185">Reference proteome</keyword>
<evidence type="ECO:0000313" key="12">
    <source>
        <dbReference type="Proteomes" id="UP001179952"/>
    </source>
</evidence>
<name>A0AAV9BRN0_ACOGR</name>
<evidence type="ECO:0000256" key="5">
    <source>
        <dbReference type="ARBA" id="ARBA00022801"/>
    </source>
</evidence>
<comment type="catalytic activity">
    <reaction evidence="7 8">
        <text>N-terminal L-glutaminyl-[protein] + H2O = N-terminal L-glutamyl-[protein] + NH4(+)</text>
        <dbReference type="Rhea" id="RHEA:50680"/>
        <dbReference type="Rhea" id="RHEA-COMP:12668"/>
        <dbReference type="Rhea" id="RHEA-COMP:12777"/>
        <dbReference type="ChEBI" id="CHEBI:15377"/>
        <dbReference type="ChEBI" id="CHEBI:28938"/>
        <dbReference type="ChEBI" id="CHEBI:64721"/>
        <dbReference type="ChEBI" id="CHEBI:64722"/>
        <dbReference type="EC" id="3.5.1.122"/>
    </reaction>
</comment>
<dbReference type="GO" id="GO:0070773">
    <property type="term" value="F:protein-N-terminal glutamine amidohydrolase activity"/>
    <property type="evidence" value="ECO:0007669"/>
    <property type="project" value="UniProtKB-UniRule"/>
</dbReference>
<dbReference type="InterPro" id="IPR039733">
    <property type="entry name" value="NTAQ1"/>
</dbReference>
<comment type="caution">
    <text evidence="11">The sequence shown here is derived from an EMBL/GenBank/DDBJ whole genome shotgun (WGS) entry which is preliminary data.</text>
</comment>
<feature type="region of interest" description="Disordered" evidence="9">
    <location>
        <begin position="1"/>
        <end position="39"/>
    </location>
</feature>
<evidence type="ECO:0000256" key="2">
    <source>
        <dbReference type="ARBA" id="ARBA00011245"/>
    </source>
</evidence>
<keyword evidence="5 8" id="KW-0378">Hydrolase</keyword>